<organism evidence="9 10">
    <name type="scientific">Moraxella bovoculi</name>
    <dbReference type="NCBI Taxonomy" id="386891"/>
    <lineage>
        <taxon>Bacteria</taxon>
        <taxon>Pseudomonadati</taxon>
        <taxon>Pseudomonadota</taxon>
        <taxon>Gammaproteobacteria</taxon>
        <taxon>Moraxellales</taxon>
        <taxon>Moraxellaceae</taxon>
        <taxon>Moraxella</taxon>
    </lineage>
</organism>
<keyword evidence="2" id="KW-0813">Transport</keyword>
<keyword evidence="4" id="KW-0812">Transmembrane</keyword>
<gene>
    <name evidence="9" type="ORF">AAX06_07645</name>
</gene>
<dbReference type="Proteomes" id="UP000077465">
    <property type="component" value="Chromosome"/>
</dbReference>
<evidence type="ECO:0000256" key="2">
    <source>
        <dbReference type="ARBA" id="ARBA00022448"/>
    </source>
</evidence>
<protein>
    <recommendedName>
        <fullName evidence="8">TonB-dependent receptor-like beta-barrel domain-containing protein</fullName>
    </recommendedName>
</protein>
<dbReference type="InterPro" id="IPR039426">
    <property type="entry name" value="TonB-dep_rcpt-like"/>
</dbReference>
<dbReference type="PANTHER" id="PTHR30069:SF54">
    <property type="entry name" value="TRANSFERRIN-BINDING PROTEIN A"/>
    <property type="match status" value="1"/>
</dbReference>
<evidence type="ECO:0000313" key="10">
    <source>
        <dbReference type="Proteomes" id="UP000077465"/>
    </source>
</evidence>
<evidence type="ECO:0000256" key="4">
    <source>
        <dbReference type="ARBA" id="ARBA00022692"/>
    </source>
</evidence>
<keyword evidence="5" id="KW-0798">TonB box</keyword>
<dbReference type="PANTHER" id="PTHR30069">
    <property type="entry name" value="TONB-DEPENDENT OUTER MEMBRANE RECEPTOR"/>
    <property type="match status" value="1"/>
</dbReference>
<sequence length="230" mass="25857">MIGGHLDISYFDNRYKDLIDLTLKSYPGVNLASQTNNIWVYRNYQDVHLNGITVGGKLYFDALSDKLPTGLTGRMAYLKTNVKSNKLKDVFVNADGYFLDTITPTRYVLGLDYVADSDKWGLGATWTFTGAKDASELKTTAQIPSGEAFERQATNARSRKWQTLDLSAFYRPNQHITVRGSIQNALNHRYSTWESMRQTSITSGNAHAKDSLNQYAAAGRNFVVSLELKY</sequence>
<comment type="subcellular location">
    <subcellularLocation>
        <location evidence="1">Cell outer membrane</location>
        <topology evidence="1">Multi-pass membrane protein</topology>
    </subcellularLocation>
</comment>
<evidence type="ECO:0000256" key="7">
    <source>
        <dbReference type="ARBA" id="ARBA00023237"/>
    </source>
</evidence>
<evidence type="ECO:0000256" key="3">
    <source>
        <dbReference type="ARBA" id="ARBA00022452"/>
    </source>
</evidence>
<reference evidence="9 10" key="1">
    <citation type="submission" date="2015-05" db="EMBL/GenBank/DDBJ databases">
        <authorList>
            <person name="Dickey A."/>
            <person name="Clawson M."/>
            <person name="Bono J."/>
            <person name="Loy J.D."/>
        </authorList>
    </citation>
    <scope>NUCLEOTIDE SEQUENCE [LARGE SCALE GENOMIC DNA]</scope>
    <source>
        <strain evidence="9 10">22581</strain>
    </source>
</reference>
<dbReference type="InterPro" id="IPR000531">
    <property type="entry name" value="Beta-barrel_TonB"/>
</dbReference>
<evidence type="ECO:0000259" key="8">
    <source>
        <dbReference type="Pfam" id="PF00593"/>
    </source>
</evidence>
<evidence type="ECO:0000313" key="9">
    <source>
        <dbReference type="EMBL" id="AKG08047.1"/>
    </source>
</evidence>
<evidence type="ECO:0000256" key="1">
    <source>
        <dbReference type="ARBA" id="ARBA00004571"/>
    </source>
</evidence>
<dbReference type="Gene3D" id="2.40.170.20">
    <property type="entry name" value="TonB-dependent receptor, beta-barrel domain"/>
    <property type="match status" value="1"/>
</dbReference>
<keyword evidence="6" id="KW-0472">Membrane</keyword>
<keyword evidence="7" id="KW-0998">Cell outer membrane</keyword>
<dbReference type="GO" id="GO:0015344">
    <property type="term" value="F:siderophore uptake transmembrane transporter activity"/>
    <property type="evidence" value="ECO:0007669"/>
    <property type="project" value="TreeGrafter"/>
</dbReference>
<dbReference type="AlphaFoldDB" id="A0AAC8T873"/>
<dbReference type="GO" id="GO:0044718">
    <property type="term" value="P:siderophore transmembrane transport"/>
    <property type="evidence" value="ECO:0007669"/>
    <property type="project" value="TreeGrafter"/>
</dbReference>
<dbReference type="InterPro" id="IPR036942">
    <property type="entry name" value="Beta-barrel_TonB_sf"/>
</dbReference>
<dbReference type="EMBL" id="CP011376">
    <property type="protein sequence ID" value="AKG08047.1"/>
    <property type="molecule type" value="Genomic_DNA"/>
</dbReference>
<feature type="domain" description="TonB-dependent receptor-like beta-barrel" evidence="8">
    <location>
        <begin position="6"/>
        <end position="184"/>
    </location>
</feature>
<evidence type="ECO:0000256" key="6">
    <source>
        <dbReference type="ARBA" id="ARBA00023136"/>
    </source>
</evidence>
<name>A0AAC8T873_9GAMM</name>
<proteinExistence type="predicted"/>
<dbReference type="SUPFAM" id="SSF56935">
    <property type="entry name" value="Porins"/>
    <property type="match status" value="1"/>
</dbReference>
<dbReference type="Pfam" id="PF00593">
    <property type="entry name" value="TonB_dep_Rec_b-barrel"/>
    <property type="match status" value="1"/>
</dbReference>
<dbReference type="GO" id="GO:0009279">
    <property type="term" value="C:cell outer membrane"/>
    <property type="evidence" value="ECO:0007669"/>
    <property type="project" value="UniProtKB-SubCell"/>
</dbReference>
<evidence type="ECO:0000256" key="5">
    <source>
        <dbReference type="ARBA" id="ARBA00023077"/>
    </source>
</evidence>
<keyword evidence="3" id="KW-1134">Transmembrane beta strand</keyword>
<accession>A0AAC8T873</accession>